<evidence type="ECO:0000259" key="3">
    <source>
        <dbReference type="Pfam" id="PF23559"/>
    </source>
</evidence>
<name>A0A8R7V2Q3_TRIUA</name>
<dbReference type="Proteomes" id="UP000015106">
    <property type="component" value="Chromosome 7"/>
</dbReference>
<organism evidence="5 6">
    <name type="scientific">Triticum urartu</name>
    <name type="common">Red wild einkorn</name>
    <name type="synonym">Crithodium urartu</name>
    <dbReference type="NCBI Taxonomy" id="4572"/>
    <lineage>
        <taxon>Eukaryota</taxon>
        <taxon>Viridiplantae</taxon>
        <taxon>Streptophyta</taxon>
        <taxon>Embryophyta</taxon>
        <taxon>Tracheophyta</taxon>
        <taxon>Spermatophyta</taxon>
        <taxon>Magnoliopsida</taxon>
        <taxon>Liliopsida</taxon>
        <taxon>Poales</taxon>
        <taxon>Poaceae</taxon>
        <taxon>BOP clade</taxon>
        <taxon>Pooideae</taxon>
        <taxon>Triticodae</taxon>
        <taxon>Triticeae</taxon>
        <taxon>Triticinae</taxon>
        <taxon>Triticum</taxon>
    </lineage>
</organism>
<evidence type="ECO:0000259" key="4">
    <source>
        <dbReference type="Pfam" id="PF25019"/>
    </source>
</evidence>
<dbReference type="GO" id="GO:0009626">
    <property type="term" value="P:plant-type hypersensitive response"/>
    <property type="evidence" value="ECO:0007669"/>
    <property type="project" value="UniProtKB-ARBA"/>
</dbReference>
<accession>A0A8R7V2Q3</accession>
<dbReference type="Gene3D" id="1.10.8.430">
    <property type="entry name" value="Helical domain of apoptotic protease-activating factors"/>
    <property type="match status" value="1"/>
</dbReference>
<dbReference type="InterPro" id="IPR036388">
    <property type="entry name" value="WH-like_DNA-bd_sf"/>
</dbReference>
<reference evidence="6" key="1">
    <citation type="journal article" date="2013" name="Nature">
        <title>Draft genome of the wheat A-genome progenitor Triticum urartu.</title>
        <authorList>
            <person name="Ling H.Q."/>
            <person name="Zhao S."/>
            <person name="Liu D."/>
            <person name="Wang J."/>
            <person name="Sun H."/>
            <person name="Zhang C."/>
            <person name="Fan H."/>
            <person name="Li D."/>
            <person name="Dong L."/>
            <person name="Tao Y."/>
            <person name="Gao C."/>
            <person name="Wu H."/>
            <person name="Li Y."/>
            <person name="Cui Y."/>
            <person name="Guo X."/>
            <person name="Zheng S."/>
            <person name="Wang B."/>
            <person name="Yu K."/>
            <person name="Liang Q."/>
            <person name="Yang W."/>
            <person name="Lou X."/>
            <person name="Chen J."/>
            <person name="Feng M."/>
            <person name="Jian J."/>
            <person name="Zhang X."/>
            <person name="Luo G."/>
            <person name="Jiang Y."/>
            <person name="Liu J."/>
            <person name="Wang Z."/>
            <person name="Sha Y."/>
            <person name="Zhang B."/>
            <person name="Wu H."/>
            <person name="Tang D."/>
            <person name="Shen Q."/>
            <person name="Xue P."/>
            <person name="Zou S."/>
            <person name="Wang X."/>
            <person name="Liu X."/>
            <person name="Wang F."/>
            <person name="Yang Y."/>
            <person name="An X."/>
            <person name="Dong Z."/>
            <person name="Zhang K."/>
            <person name="Zhang X."/>
            <person name="Luo M.C."/>
            <person name="Dvorak J."/>
            <person name="Tong Y."/>
            <person name="Wang J."/>
            <person name="Yang H."/>
            <person name="Li Z."/>
            <person name="Wang D."/>
            <person name="Zhang A."/>
            <person name="Wang J."/>
        </authorList>
    </citation>
    <scope>NUCLEOTIDE SEQUENCE</scope>
    <source>
        <strain evidence="6">cv. G1812</strain>
    </source>
</reference>
<keyword evidence="1" id="KW-0677">Repeat</keyword>
<dbReference type="FunFam" id="1.10.10.10:FF:000322">
    <property type="entry name" value="Probable disease resistance protein At1g63360"/>
    <property type="match status" value="1"/>
</dbReference>
<sequence length="542" mass="62261">MNYALDEPNADGPDKAELTSIGNEIAKKLKGLPLAASTVGGQLRNRQKDVKFWRKVKDRNLLNDTMGALWWSYQHLDEQFRRCFAYCSIFPRRRHLKQDELVRLWVAEGFIQTTNTEEDMEAVGEGYFHKLVATSFVQPAGLNQRGELVYSIHDLMHDLAEKAAGGDCFRIEKGLRTQVPRDVRHLFVANAAMFTKEIFELENVCTLIIDDAEGLDQVNRKFFRGIFEKLKKLRVLVVQAPDDDLTHLAIPETIGHLKYLRYLSLVIPSAKLWLPRTLDKLYHLQVLTFGLSDINVSSHTNVGNLTNLRHIMGVMTVSAPFISRLTSLQTFEEFEVRKKNGYELSQLRDLNKLQGCLSINDLGNVKSKREAQEAKLADKKGLTELGLYWNDDTSCTPQVQAEVLEALCPPEHLESLKIWKYHSPSYPSWMLSQQNGGPKYLKKLGLCYCRQLGPARELFEVFINLRELSIVGCYWDQLPDSVKDLRWLKSLQIIHCWHLKSLPELPRSLQRFELVGSDNEFMKSCKLQGHPNWEKLQHVVNP</sequence>
<dbReference type="InterPro" id="IPR056789">
    <property type="entry name" value="LRR_R13L1-DRL21"/>
</dbReference>
<dbReference type="InterPro" id="IPR058922">
    <property type="entry name" value="WHD_DRP"/>
</dbReference>
<dbReference type="PANTHER" id="PTHR23155">
    <property type="entry name" value="DISEASE RESISTANCE PROTEIN RP"/>
    <property type="match status" value="1"/>
</dbReference>
<dbReference type="InterPro" id="IPR042197">
    <property type="entry name" value="Apaf_helical"/>
</dbReference>
<proteinExistence type="predicted"/>
<dbReference type="InterPro" id="IPR027417">
    <property type="entry name" value="P-loop_NTPase"/>
</dbReference>
<keyword evidence="2" id="KW-0611">Plant defense</keyword>
<protein>
    <recommendedName>
        <fullName evidence="7">NB-ARC domain-containing protein</fullName>
    </recommendedName>
</protein>
<evidence type="ECO:0000256" key="1">
    <source>
        <dbReference type="ARBA" id="ARBA00022737"/>
    </source>
</evidence>
<dbReference type="Gramene" id="TuG1812G0700000293.01.T01">
    <property type="protein sequence ID" value="TuG1812G0700000293.01.T01.cds358408"/>
    <property type="gene ID" value="TuG1812G0700000293.01"/>
</dbReference>
<feature type="domain" description="Disease resistance protein winged helix" evidence="3">
    <location>
        <begin position="89"/>
        <end position="160"/>
    </location>
</feature>
<dbReference type="Pfam" id="PF25019">
    <property type="entry name" value="LRR_R13L1-DRL21"/>
    <property type="match status" value="1"/>
</dbReference>
<evidence type="ECO:0000313" key="6">
    <source>
        <dbReference type="Proteomes" id="UP000015106"/>
    </source>
</evidence>
<dbReference type="EnsemblPlants" id="TuG1812G0700000293.01.T01">
    <property type="protein sequence ID" value="TuG1812G0700000293.01.T01.cds358408"/>
    <property type="gene ID" value="TuG1812G0700000293.01"/>
</dbReference>
<dbReference type="GO" id="GO:0042742">
    <property type="term" value="P:defense response to bacterium"/>
    <property type="evidence" value="ECO:0007669"/>
    <property type="project" value="UniProtKB-ARBA"/>
</dbReference>
<dbReference type="PANTHER" id="PTHR23155:SF1058">
    <property type="entry name" value="OS11G0668100 PROTEIN"/>
    <property type="match status" value="1"/>
</dbReference>
<evidence type="ECO:0008006" key="7">
    <source>
        <dbReference type="Google" id="ProtNLM"/>
    </source>
</evidence>
<dbReference type="GO" id="GO:0002758">
    <property type="term" value="P:innate immune response-activating signaling pathway"/>
    <property type="evidence" value="ECO:0007669"/>
    <property type="project" value="UniProtKB-ARBA"/>
</dbReference>
<dbReference type="SUPFAM" id="SSF52058">
    <property type="entry name" value="L domain-like"/>
    <property type="match status" value="1"/>
</dbReference>
<feature type="domain" description="R13L1/DRL21-like LRR repeat region" evidence="4">
    <location>
        <begin position="344"/>
        <end position="473"/>
    </location>
</feature>
<dbReference type="AlphaFoldDB" id="A0A8R7V2Q3"/>
<dbReference type="InterPro" id="IPR044974">
    <property type="entry name" value="Disease_R_plants"/>
</dbReference>
<dbReference type="Gene3D" id="3.80.10.10">
    <property type="entry name" value="Ribonuclease Inhibitor"/>
    <property type="match status" value="1"/>
</dbReference>
<keyword evidence="6" id="KW-1185">Reference proteome</keyword>
<evidence type="ECO:0000256" key="2">
    <source>
        <dbReference type="ARBA" id="ARBA00022821"/>
    </source>
</evidence>
<dbReference type="InterPro" id="IPR032675">
    <property type="entry name" value="LRR_dom_sf"/>
</dbReference>
<evidence type="ECO:0000313" key="5">
    <source>
        <dbReference type="EnsemblPlants" id="TuG1812G0700000293.01.T01.cds358408"/>
    </source>
</evidence>
<dbReference type="SUPFAM" id="SSF52540">
    <property type="entry name" value="P-loop containing nucleoside triphosphate hydrolases"/>
    <property type="match status" value="1"/>
</dbReference>
<reference evidence="5" key="2">
    <citation type="submission" date="2018-03" db="EMBL/GenBank/DDBJ databases">
        <title>The Triticum urartu genome reveals the dynamic nature of wheat genome evolution.</title>
        <authorList>
            <person name="Ling H."/>
            <person name="Ma B."/>
            <person name="Shi X."/>
            <person name="Liu H."/>
            <person name="Dong L."/>
            <person name="Sun H."/>
            <person name="Cao Y."/>
            <person name="Gao Q."/>
            <person name="Zheng S."/>
            <person name="Li Y."/>
            <person name="Yu Y."/>
            <person name="Du H."/>
            <person name="Qi M."/>
            <person name="Li Y."/>
            <person name="Yu H."/>
            <person name="Cui Y."/>
            <person name="Wang N."/>
            <person name="Chen C."/>
            <person name="Wu H."/>
            <person name="Zhao Y."/>
            <person name="Zhang J."/>
            <person name="Li Y."/>
            <person name="Zhou W."/>
            <person name="Zhang B."/>
            <person name="Hu W."/>
            <person name="Eijk M."/>
            <person name="Tang J."/>
            <person name="Witsenboer H."/>
            <person name="Zhao S."/>
            <person name="Li Z."/>
            <person name="Zhang A."/>
            <person name="Wang D."/>
            <person name="Liang C."/>
        </authorList>
    </citation>
    <scope>NUCLEOTIDE SEQUENCE [LARGE SCALE GENOMIC DNA]</scope>
    <source>
        <strain evidence="5">cv. G1812</strain>
    </source>
</reference>
<dbReference type="Pfam" id="PF23559">
    <property type="entry name" value="WHD_DRP"/>
    <property type="match status" value="1"/>
</dbReference>
<reference evidence="5" key="3">
    <citation type="submission" date="2022-06" db="UniProtKB">
        <authorList>
            <consortium name="EnsemblPlants"/>
        </authorList>
    </citation>
    <scope>IDENTIFICATION</scope>
</reference>
<dbReference type="Gene3D" id="1.10.10.10">
    <property type="entry name" value="Winged helix-like DNA-binding domain superfamily/Winged helix DNA-binding domain"/>
    <property type="match status" value="1"/>
</dbReference>